<keyword evidence="2" id="KW-1185">Reference proteome</keyword>
<dbReference type="AlphaFoldDB" id="Q7R880"/>
<dbReference type="Proteomes" id="UP000008553">
    <property type="component" value="Unassembled WGS sequence"/>
</dbReference>
<reference evidence="1 2" key="1">
    <citation type="journal article" date="2002" name="Nature">
        <title>Genome sequence and comparative analysis of the model rodent malaria parasite Plasmodium yoelii yoelii.</title>
        <authorList>
            <person name="Carlton J.M."/>
            <person name="Angiuoli S.V."/>
            <person name="Suh B.B."/>
            <person name="Kooij T.W."/>
            <person name="Pertea M."/>
            <person name="Silva J.C."/>
            <person name="Ermolaeva M.D."/>
            <person name="Allen J.E."/>
            <person name="Selengut J.D."/>
            <person name="Koo H.L."/>
            <person name="Peterson J.D."/>
            <person name="Pop M."/>
            <person name="Kosack D.S."/>
            <person name="Shumway M.F."/>
            <person name="Bidwell S.L."/>
            <person name="Shallom S.J."/>
            <person name="van Aken S.E."/>
            <person name="Riedmuller S.B."/>
            <person name="Feldblyum T.V."/>
            <person name="Cho J.K."/>
            <person name="Quackenbush J."/>
            <person name="Sedegah M."/>
            <person name="Shoaibi A."/>
            <person name="Cummings L.M."/>
            <person name="Florens L."/>
            <person name="Yates J.R."/>
            <person name="Raine J.D."/>
            <person name="Sinden R.E."/>
            <person name="Harris M.A."/>
            <person name="Cunningham D.A."/>
            <person name="Preiser P.R."/>
            <person name="Bergman L.W."/>
            <person name="Vaidya A.B."/>
            <person name="van Lin L.H."/>
            <person name="Janse C.J."/>
            <person name="Waters A.P."/>
            <person name="Smith H.O."/>
            <person name="White O.R."/>
            <person name="Salzberg S.L."/>
            <person name="Venter J.C."/>
            <person name="Fraser C.M."/>
            <person name="Hoffman S.L."/>
            <person name="Gardner M.J."/>
            <person name="Carucci D.J."/>
        </authorList>
    </citation>
    <scope>NUCLEOTIDE SEQUENCE [LARGE SCALE GENOMIC DNA]</scope>
    <source>
        <strain evidence="1 2">17XNL</strain>
    </source>
</reference>
<dbReference type="PaxDb" id="73239-Q7R880"/>
<sequence>LLNKMCSSTKETFYFIHNSI</sequence>
<name>Q7R880_PLAYO</name>
<evidence type="ECO:0000313" key="2">
    <source>
        <dbReference type="Proteomes" id="UP000008553"/>
    </source>
</evidence>
<gene>
    <name evidence="1" type="ORF">PY07343</name>
</gene>
<dbReference type="EMBL" id="AABL01002669">
    <property type="protein sequence ID" value="EAA19748.1"/>
    <property type="molecule type" value="Genomic_DNA"/>
</dbReference>
<evidence type="ECO:0000313" key="1">
    <source>
        <dbReference type="EMBL" id="EAA19748.1"/>
    </source>
</evidence>
<dbReference type="InParanoid" id="Q7R880"/>
<protein>
    <submittedName>
        <fullName evidence="1">Uncharacterized protein</fullName>
    </submittedName>
</protein>
<feature type="non-terminal residue" evidence="1">
    <location>
        <position position="1"/>
    </location>
</feature>
<comment type="caution">
    <text evidence="1">The sequence shown here is derived from an EMBL/GenBank/DDBJ whole genome shotgun (WGS) entry which is preliminary data.</text>
</comment>
<organism evidence="1 2">
    <name type="scientific">Plasmodium yoelii yoelii</name>
    <dbReference type="NCBI Taxonomy" id="73239"/>
    <lineage>
        <taxon>Eukaryota</taxon>
        <taxon>Sar</taxon>
        <taxon>Alveolata</taxon>
        <taxon>Apicomplexa</taxon>
        <taxon>Aconoidasida</taxon>
        <taxon>Haemosporida</taxon>
        <taxon>Plasmodiidae</taxon>
        <taxon>Plasmodium</taxon>
        <taxon>Plasmodium (Vinckeia)</taxon>
    </lineage>
</organism>
<accession>Q7R880</accession>
<proteinExistence type="predicted"/>